<protein>
    <recommendedName>
        <fullName evidence="3">PF03928 domain protein</fullName>
    </recommendedName>
</protein>
<dbReference type="PANTHER" id="PTHR34309">
    <property type="entry name" value="SLR1406 PROTEIN"/>
    <property type="match status" value="1"/>
</dbReference>
<dbReference type="Gene3D" id="3.30.450.150">
    <property type="entry name" value="Haem-degrading domain"/>
    <property type="match status" value="1"/>
</dbReference>
<dbReference type="EMBL" id="AFZE01000001">
    <property type="protein sequence ID" value="EHL16807.1"/>
    <property type="molecule type" value="Genomic_DNA"/>
</dbReference>
<sequence length="345" mass="39073">MEKNSIIQNIVDEEWIQFTNTKNIGSRAVCQDQKGNFTASRRAYWQMYNEDILNSYLADIKAAKRENINLITQKYGYMMSSTDKENYEKIKSRLMPVNEQKEKLISSIMLIYMAWEEEITKNYPTLDNKNRILYSYNDTKNSTSVQTYMKGELATYSTRTLALILQYFLTQASLKNNLVYKYMSKLNSYENPSNNSFCTSETLNSCSSNKVIDNIDLKNAELLADFAKNTANDMNLPIVITVVDKFANTILFKKMDNALVASIDISPAKAKTALAFKKDTYSLSQDSLSKSLNNFNPPSTKYCFLGGGIPIFVNDTLIGAIGISGGSVEQDIQIAQDSIEKFLKI</sequence>
<dbReference type="RefSeq" id="WP_009524286.1">
    <property type="nucleotide sequence ID" value="NZ_JH414546.1"/>
</dbReference>
<dbReference type="Proteomes" id="UP000006437">
    <property type="component" value="Unassembled WGS sequence"/>
</dbReference>
<dbReference type="SUPFAM" id="SSF143744">
    <property type="entry name" value="GlcG-like"/>
    <property type="match status" value="1"/>
</dbReference>
<organism evidence="1 2">
    <name type="scientific">Peptoanaerobacter stomatis</name>
    <dbReference type="NCBI Taxonomy" id="796937"/>
    <lineage>
        <taxon>Bacteria</taxon>
        <taxon>Bacillati</taxon>
        <taxon>Bacillota</taxon>
        <taxon>Clostridia</taxon>
        <taxon>Peptostreptococcales</taxon>
        <taxon>Filifactoraceae</taxon>
        <taxon>Peptoanaerobacter</taxon>
    </lineage>
</organism>
<name>G9WXG0_9FIRM</name>
<dbReference type="BioCyc" id="EBAC796937-HMP:GMGH-49-MONOMER"/>
<dbReference type="HOGENOM" id="CLU_069122_0_0_9"/>
<evidence type="ECO:0008006" key="3">
    <source>
        <dbReference type="Google" id="ProtNLM"/>
    </source>
</evidence>
<evidence type="ECO:0000313" key="2">
    <source>
        <dbReference type="Proteomes" id="UP000006437"/>
    </source>
</evidence>
<reference evidence="1 2" key="1">
    <citation type="submission" date="2011-08" db="EMBL/GenBank/DDBJ databases">
        <title>The Genome Sequence of Eubacteriaceae bacterium ACC19a.</title>
        <authorList>
            <consortium name="The Broad Institute Genome Sequencing Platform"/>
            <person name="Earl A."/>
            <person name="Ward D."/>
            <person name="Feldgarden M."/>
            <person name="Gevers D."/>
            <person name="Sizova M."/>
            <person name="Hazen A."/>
            <person name="Epstein S."/>
            <person name="Young S.K."/>
            <person name="Zeng Q."/>
            <person name="Gargeya S."/>
            <person name="Fitzgerald M."/>
            <person name="Haas B."/>
            <person name="Abouelleil A."/>
            <person name="Alvarado L."/>
            <person name="Arachchi H.M."/>
            <person name="Berlin A."/>
            <person name="Brown A."/>
            <person name="Chapman S.B."/>
            <person name="Chen Z."/>
            <person name="Dunbar C."/>
            <person name="Freedman E."/>
            <person name="Gearin G."/>
            <person name="Gellesch M."/>
            <person name="Goldberg J."/>
            <person name="Griggs A."/>
            <person name="Gujja S."/>
            <person name="Heiman D."/>
            <person name="Howarth C."/>
            <person name="Larson L."/>
            <person name="Lui A."/>
            <person name="MacDonald P.J.P."/>
            <person name="Montmayeur A."/>
            <person name="Murphy C."/>
            <person name="Neiman D."/>
            <person name="Pearson M."/>
            <person name="Priest M."/>
            <person name="Roberts A."/>
            <person name="Saif S."/>
            <person name="Shea T."/>
            <person name="Shenoy N."/>
            <person name="Sisk P."/>
            <person name="Stolte C."/>
            <person name="Sykes S."/>
            <person name="Wortman J."/>
            <person name="Nusbaum C."/>
            <person name="Birren B."/>
        </authorList>
    </citation>
    <scope>NUCLEOTIDE SEQUENCE [LARGE SCALE GENOMIC DNA]</scope>
    <source>
        <strain evidence="1 2">ACC19a</strain>
    </source>
</reference>
<dbReference type="InterPro" id="IPR005624">
    <property type="entry name" value="PduO/GlcC-like"/>
</dbReference>
<dbReference type="InterPro" id="IPR025191">
    <property type="entry name" value="DUF4125"/>
</dbReference>
<comment type="caution">
    <text evidence="1">The sequence shown here is derived from an EMBL/GenBank/DDBJ whole genome shotgun (WGS) entry which is preliminary data.</text>
</comment>
<dbReference type="Pfam" id="PF03928">
    <property type="entry name" value="HbpS-like"/>
    <property type="match status" value="1"/>
</dbReference>
<dbReference type="PANTHER" id="PTHR34309:SF1">
    <property type="entry name" value="PROTEIN GLCG"/>
    <property type="match status" value="1"/>
</dbReference>
<dbReference type="InterPro" id="IPR052517">
    <property type="entry name" value="GlcG_carb_metab_protein"/>
</dbReference>
<dbReference type="InterPro" id="IPR038084">
    <property type="entry name" value="PduO/GlcC-like_sf"/>
</dbReference>
<accession>G9WXG0</accession>
<gene>
    <name evidence="1" type="ORF">HMPREF9629_00049</name>
</gene>
<proteinExistence type="predicted"/>
<dbReference type="Pfam" id="PF13526">
    <property type="entry name" value="DUF4125"/>
    <property type="match status" value="1"/>
</dbReference>
<dbReference type="PATRIC" id="fig|796937.3.peg.51"/>
<evidence type="ECO:0000313" key="1">
    <source>
        <dbReference type="EMBL" id="EHL16807.1"/>
    </source>
</evidence>
<dbReference type="AlphaFoldDB" id="G9WXG0"/>